<sequence length="437" mass="45069">MSLSGVILSLSLASAGLAAPAPKPASASSGQVKVPIGSRSLTLSNGDVNGPAVLANLDRVLKKYGNAGLTLPRGESTSILGKRDGSTESLLDQWEEGGEDLLYYGDFTIRDMDFTCDFDTGSSDLFVPGPDCTTDAGCLAGTKYDDEGTYRGNSTSVTYGSGAIEGDNYLDNVTIAGITAVNQNVISLNTAEGFNTSISNSLCGLGFNNIAESNSPTFFSTMVTQGSVDADEFSFFFGRGEDGNGNCSELVLGGRDTTKIDGDLTTVPVSEEGYWQTDLGGVSIGGKTVDDGSTSQAIIDTGTTVIISPVDVASDIAKALNGYTLTIDGESLIVYPCNSKKAVEITLGGTSFTVSSEDMNLGQITPSFGDLVGASIKSTDAKGYCLAGIIGADLLSTGSYYILGDTFLKNVYSIFSYSADDGSPAVLFADVASGVTC</sequence>
<dbReference type="InterPro" id="IPR033121">
    <property type="entry name" value="PEPTIDASE_A1"/>
</dbReference>
<keyword evidence="3" id="KW-0064">Aspartyl protease</keyword>
<dbReference type="InterPro" id="IPR021109">
    <property type="entry name" value="Peptidase_aspartic_dom_sf"/>
</dbReference>
<dbReference type="AlphaFoldDB" id="A0A9P4LVD5"/>
<evidence type="ECO:0000256" key="6">
    <source>
        <dbReference type="PIRSR" id="PIRSR601461-2"/>
    </source>
</evidence>
<keyword evidence="2 9" id="KW-0645">Protease</keyword>
<evidence type="ECO:0000259" key="8">
    <source>
        <dbReference type="PROSITE" id="PS51767"/>
    </source>
</evidence>
<feature type="active site" evidence="5">
    <location>
        <position position="119"/>
    </location>
</feature>
<dbReference type="InterPro" id="IPR034164">
    <property type="entry name" value="Pepsin-like_dom"/>
</dbReference>
<dbReference type="EMBL" id="ML978727">
    <property type="protein sequence ID" value="KAF2085862.1"/>
    <property type="molecule type" value="Genomic_DNA"/>
</dbReference>
<evidence type="ECO:0000313" key="10">
    <source>
        <dbReference type="Proteomes" id="UP000799776"/>
    </source>
</evidence>
<comment type="similarity">
    <text evidence="1">Belongs to the peptidase A1 family.</text>
</comment>
<feature type="disulfide bond" evidence="6">
    <location>
        <begin position="132"/>
        <end position="138"/>
    </location>
</feature>
<dbReference type="Pfam" id="PF00026">
    <property type="entry name" value="Asp"/>
    <property type="match status" value="1"/>
</dbReference>
<feature type="signal peptide" evidence="7">
    <location>
        <begin position="1"/>
        <end position="18"/>
    </location>
</feature>
<dbReference type="Proteomes" id="UP000799776">
    <property type="component" value="Unassembled WGS sequence"/>
</dbReference>
<evidence type="ECO:0000256" key="7">
    <source>
        <dbReference type="SAM" id="SignalP"/>
    </source>
</evidence>
<dbReference type="Gene3D" id="2.40.70.10">
    <property type="entry name" value="Acid Proteases"/>
    <property type="match status" value="2"/>
</dbReference>
<organism evidence="9 10">
    <name type="scientific">Saccharata proteae CBS 121410</name>
    <dbReference type="NCBI Taxonomy" id="1314787"/>
    <lineage>
        <taxon>Eukaryota</taxon>
        <taxon>Fungi</taxon>
        <taxon>Dikarya</taxon>
        <taxon>Ascomycota</taxon>
        <taxon>Pezizomycotina</taxon>
        <taxon>Dothideomycetes</taxon>
        <taxon>Dothideomycetes incertae sedis</taxon>
        <taxon>Botryosphaeriales</taxon>
        <taxon>Saccharataceae</taxon>
        <taxon>Saccharata</taxon>
    </lineage>
</organism>
<keyword evidence="4" id="KW-0378">Hydrolase</keyword>
<dbReference type="GO" id="GO:0006508">
    <property type="term" value="P:proteolysis"/>
    <property type="evidence" value="ECO:0007669"/>
    <property type="project" value="UniProtKB-KW"/>
</dbReference>
<dbReference type="SUPFAM" id="SSF50630">
    <property type="entry name" value="Acid proteases"/>
    <property type="match status" value="1"/>
</dbReference>
<keyword evidence="7" id="KW-0732">Signal</keyword>
<name>A0A9P4LVD5_9PEZI</name>
<gene>
    <name evidence="9" type="ORF">K490DRAFT_74753</name>
</gene>
<evidence type="ECO:0000256" key="5">
    <source>
        <dbReference type="PIRSR" id="PIRSR601461-1"/>
    </source>
</evidence>
<keyword evidence="10" id="KW-1185">Reference proteome</keyword>
<keyword evidence="6" id="KW-1015">Disulfide bond</keyword>
<feature type="chain" id="PRO_5040391719" evidence="7">
    <location>
        <begin position="19"/>
        <end position="437"/>
    </location>
</feature>
<evidence type="ECO:0000256" key="4">
    <source>
        <dbReference type="ARBA" id="ARBA00022801"/>
    </source>
</evidence>
<dbReference type="PANTHER" id="PTHR47966:SF51">
    <property type="entry name" value="BETA-SITE APP-CLEAVING ENZYME, ISOFORM A-RELATED"/>
    <property type="match status" value="1"/>
</dbReference>
<dbReference type="PROSITE" id="PS51767">
    <property type="entry name" value="PEPTIDASE_A1"/>
    <property type="match status" value="1"/>
</dbReference>
<evidence type="ECO:0000256" key="3">
    <source>
        <dbReference type="ARBA" id="ARBA00022750"/>
    </source>
</evidence>
<dbReference type="CDD" id="cd05471">
    <property type="entry name" value="pepsin_like"/>
    <property type="match status" value="1"/>
</dbReference>
<comment type="caution">
    <text evidence="9">The sequence shown here is derived from an EMBL/GenBank/DDBJ whole genome shotgun (WGS) entry which is preliminary data.</text>
</comment>
<proteinExistence type="inferred from homology"/>
<reference evidence="9" key="1">
    <citation type="journal article" date="2020" name="Stud. Mycol.">
        <title>101 Dothideomycetes genomes: a test case for predicting lifestyles and emergence of pathogens.</title>
        <authorList>
            <person name="Haridas S."/>
            <person name="Albert R."/>
            <person name="Binder M."/>
            <person name="Bloem J."/>
            <person name="Labutti K."/>
            <person name="Salamov A."/>
            <person name="Andreopoulos B."/>
            <person name="Baker S."/>
            <person name="Barry K."/>
            <person name="Bills G."/>
            <person name="Bluhm B."/>
            <person name="Cannon C."/>
            <person name="Castanera R."/>
            <person name="Culley D."/>
            <person name="Daum C."/>
            <person name="Ezra D."/>
            <person name="Gonzalez J."/>
            <person name="Henrissat B."/>
            <person name="Kuo A."/>
            <person name="Liang C."/>
            <person name="Lipzen A."/>
            <person name="Lutzoni F."/>
            <person name="Magnuson J."/>
            <person name="Mondo S."/>
            <person name="Nolan M."/>
            <person name="Ohm R."/>
            <person name="Pangilinan J."/>
            <person name="Park H.-J."/>
            <person name="Ramirez L."/>
            <person name="Alfaro M."/>
            <person name="Sun H."/>
            <person name="Tritt A."/>
            <person name="Yoshinaga Y."/>
            <person name="Zwiers L.-H."/>
            <person name="Turgeon B."/>
            <person name="Goodwin S."/>
            <person name="Spatafora J."/>
            <person name="Crous P."/>
            <person name="Grigoriev I."/>
        </authorList>
    </citation>
    <scope>NUCLEOTIDE SEQUENCE</scope>
    <source>
        <strain evidence="9">CBS 121410</strain>
    </source>
</reference>
<feature type="active site" evidence="5">
    <location>
        <position position="300"/>
    </location>
</feature>
<evidence type="ECO:0000313" key="9">
    <source>
        <dbReference type="EMBL" id="KAF2085862.1"/>
    </source>
</evidence>
<dbReference type="PRINTS" id="PR00792">
    <property type="entry name" value="PEPSIN"/>
</dbReference>
<accession>A0A9P4LVD5</accession>
<dbReference type="PANTHER" id="PTHR47966">
    <property type="entry name" value="BETA-SITE APP-CLEAVING ENZYME, ISOFORM A-RELATED"/>
    <property type="match status" value="1"/>
</dbReference>
<evidence type="ECO:0000256" key="2">
    <source>
        <dbReference type="ARBA" id="ARBA00022670"/>
    </source>
</evidence>
<feature type="domain" description="Peptidase A1" evidence="8">
    <location>
        <begin position="103"/>
        <end position="429"/>
    </location>
</feature>
<protein>
    <submittedName>
        <fullName evidence="9">Acid protease</fullName>
    </submittedName>
</protein>
<dbReference type="GO" id="GO:0004190">
    <property type="term" value="F:aspartic-type endopeptidase activity"/>
    <property type="evidence" value="ECO:0007669"/>
    <property type="project" value="UniProtKB-KW"/>
</dbReference>
<dbReference type="OrthoDB" id="660550at2759"/>
<dbReference type="FunFam" id="2.40.70.10:FF:000115">
    <property type="entry name" value="Lysosomal aspartic protease"/>
    <property type="match status" value="1"/>
</dbReference>
<dbReference type="InterPro" id="IPR001461">
    <property type="entry name" value="Aspartic_peptidase_A1"/>
</dbReference>
<evidence type="ECO:0000256" key="1">
    <source>
        <dbReference type="ARBA" id="ARBA00007447"/>
    </source>
</evidence>